<sequence length="421" mass="47354">MLNKTGQFKDYIVYGSGQVFNLVAPFIIAPYVIAVSGMENWGRIGIALSVFTLLGIFIDFGSQLIGVKELSINKGNTAKIKAQLDEVYTFRAIAFIVITVLLLGALLVLDLDYRLYLCGVAMLFSQFLNPLWIYQAFEEFTVINRIIILSKAIYLITVYVFVKDTDTYQYMLLCYGGANAAIYGFFLAKLYAKYHLSLFNVPVSRLVDNFRKEFPIVVSNFSISVYTYGPILIVGELSGEYVAGIYHVGDMLLKIIRSYLSVFFNVSFPKFCSAFNADKEKGLNFLKTINKYHLGLLAFGLFMAYVIVLLLLERVSISKELHEGIVYGVKFLGIGFIIALNIPFYQLLIYYNKQKSVSVISVLGAIVMFMSCYLLTRAFSIDGSITSLYIVEVFITVSIIIVCYKKVFSGGLRLQNLEGNK</sequence>
<evidence type="ECO:0000256" key="1">
    <source>
        <dbReference type="ARBA" id="ARBA00004141"/>
    </source>
</evidence>
<comment type="caution">
    <text evidence="6">The sequence shown here is derived from an EMBL/GenBank/DDBJ whole genome shotgun (WGS) entry which is preliminary data.</text>
</comment>
<feature type="transmembrane region" description="Helical" evidence="5">
    <location>
        <begin position="88"/>
        <end position="107"/>
    </location>
</feature>
<evidence type="ECO:0000256" key="5">
    <source>
        <dbReference type="SAM" id="Phobius"/>
    </source>
</evidence>
<keyword evidence="7" id="KW-1185">Reference proteome</keyword>
<evidence type="ECO:0000313" key="6">
    <source>
        <dbReference type="EMBL" id="MFD2602351.1"/>
    </source>
</evidence>
<evidence type="ECO:0000256" key="3">
    <source>
        <dbReference type="ARBA" id="ARBA00022989"/>
    </source>
</evidence>
<protein>
    <submittedName>
        <fullName evidence="6">Oligosaccharide flippase family protein</fullName>
    </submittedName>
</protein>
<feature type="transmembrane region" description="Helical" evidence="5">
    <location>
        <begin position="385"/>
        <end position="404"/>
    </location>
</feature>
<feature type="transmembrane region" description="Helical" evidence="5">
    <location>
        <begin position="113"/>
        <end position="134"/>
    </location>
</feature>
<dbReference type="RefSeq" id="WP_379820815.1">
    <property type="nucleotide sequence ID" value="NZ_JBHUMD010000024.1"/>
</dbReference>
<dbReference type="InterPro" id="IPR002797">
    <property type="entry name" value="Polysacc_synth"/>
</dbReference>
<accession>A0ABW5NUE8</accession>
<keyword evidence="4 5" id="KW-0472">Membrane</keyword>
<feature type="transmembrane region" description="Helical" evidence="5">
    <location>
        <begin position="146"/>
        <end position="162"/>
    </location>
</feature>
<dbReference type="Pfam" id="PF01943">
    <property type="entry name" value="Polysacc_synt"/>
    <property type="match status" value="1"/>
</dbReference>
<dbReference type="PANTHER" id="PTHR43424:SF1">
    <property type="entry name" value="LOCUS PUTATIVE PROTEIN 1-RELATED"/>
    <property type="match status" value="1"/>
</dbReference>
<keyword evidence="3 5" id="KW-1133">Transmembrane helix</keyword>
<feature type="transmembrane region" description="Helical" evidence="5">
    <location>
        <begin position="46"/>
        <end position="67"/>
    </location>
</feature>
<evidence type="ECO:0000256" key="4">
    <source>
        <dbReference type="ARBA" id="ARBA00023136"/>
    </source>
</evidence>
<feature type="transmembrane region" description="Helical" evidence="5">
    <location>
        <begin position="12"/>
        <end position="34"/>
    </location>
</feature>
<proteinExistence type="predicted"/>
<dbReference type="InterPro" id="IPR052556">
    <property type="entry name" value="PolySynth_Transporter"/>
</dbReference>
<organism evidence="6 7">
    <name type="scientific">Flavobacterium suzhouense</name>
    <dbReference type="NCBI Taxonomy" id="1529638"/>
    <lineage>
        <taxon>Bacteria</taxon>
        <taxon>Pseudomonadati</taxon>
        <taxon>Bacteroidota</taxon>
        <taxon>Flavobacteriia</taxon>
        <taxon>Flavobacteriales</taxon>
        <taxon>Flavobacteriaceae</taxon>
        <taxon>Flavobacterium</taxon>
    </lineage>
</organism>
<comment type="subcellular location">
    <subcellularLocation>
        <location evidence="1">Membrane</location>
        <topology evidence="1">Multi-pass membrane protein</topology>
    </subcellularLocation>
</comment>
<dbReference type="EMBL" id="JBHUMD010000024">
    <property type="protein sequence ID" value="MFD2602351.1"/>
    <property type="molecule type" value="Genomic_DNA"/>
</dbReference>
<keyword evidence="2 5" id="KW-0812">Transmembrane</keyword>
<gene>
    <name evidence="6" type="ORF">ACFSR3_09825</name>
</gene>
<reference evidence="7" key="1">
    <citation type="journal article" date="2019" name="Int. J. Syst. Evol. Microbiol.">
        <title>The Global Catalogue of Microorganisms (GCM) 10K type strain sequencing project: providing services to taxonomists for standard genome sequencing and annotation.</title>
        <authorList>
            <consortium name="The Broad Institute Genomics Platform"/>
            <consortium name="The Broad Institute Genome Sequencing Center for Infectious Disease"/>
            <person name="Wu L."/>
            <person name="Ma J."/>
        </authorList>
    </citation>
    <scope>NUCLEOTIDE SEQUENCE [LARGE SCALE GENOMIC DNA]</scope>
    <source>
        <strain evidence="7">KCTC 42107</strain>
    </source>
</reference>
<evidence type="ECO:0000313" key="7">
    <source>
        <dbReference type="Proteomes" id="UP001597480"/>
    </source>
</evidence>
<feature type="transmembrane region" description="Helical" evidence="5">
    <location>
        <begin position="357"/>
        <end position="379"/>
    </location>
</feature>
<feature type="transmembrane region" description="Helical" evidence="5">
    <location>
        <begin position="324"/>
        <end position="345"/>
    </location>
</feature>
<feature type="transmembrane region" description="Helical" evidence="5">
    <location>
        <begin position="294"/>
        <end position="312"/>
    </location>
</feature>
<dbReference type="PANTHER" id="PTHR43424">
    <property type="entry name" value="LOCUS PUTATIVE PROTEIN 1-RELATED"/>
    <property type="match status" value="1"/>
</dbReference>
<name>A0ABW5NUE8_9FLAO</name>
<evidence type="ECO:0000256" key="2">
    <source>
        <dbReference type="ARBA" id="ARBA00022692"/>
    </source>
</evidence>
<dbReference type="Proteomes" id="UP001597480">
    <property type="component" value="Unassembled WGS sequence"/>
</dbReference>